<dbReference type="AlphaFoldDB" id="A0AA40B736"/>
<organism evidence="1 2">
    <name type="scientific">Lasiosphaeria miniovina</name>
    <dbReference type="NCBI Taxonomy" id="1954250"/>
    <lineage>
        <taxon>Eukaryota</taxon>
        <taxon>Fungi</taxon>
        <taxon>Dikarya</taxon>
        <taxon>Ascomycota</taxon>
        <taxon>Pezizomycotina</taxon>
        <taxon>Sordariomycetes</taxon>
        <taxon>Sordariomycetidae</taxon>
        <taxon>Sordariales</taxon>
        <taxon>Lasiosphaeriaceae</taxon>
        <taxon>Lasiosphaeria</taxon>
    </lineage>
</organism>
<dbReference type="PANTHER" id="PTHR46411">
    <property type="entry name" value="FAMILY ATPASE, PUTATIVE-RELATED"/>
    <property type="match status" value="1"/>
</dbReference>
<dbReference type="RefSeq" id="XP_060301760.1">
    <property type="nucleotide sequence ID" value="XM_060436066.1"/>
</dbReference>
<sequence length="159" mass="18082">TCADLSSHPETFHKQLRRHLALASRWNCIVLLKDAEVYLSERDENMDRNRILSIFLDALDSLSGTLFLTSTRVGLIDESLRHRIHIALSIPEPDRAAASHMWSAALHSVKTLNSWEVDYRGILSWAEARYKKRSVSEKTWSSRQVSNAIETAMAVASFD</sequence>
<gene>
    <name evidence="1" type="ORF">B0T26DRAFT_620469</name>
</gene>
<proteinExistence type="predicted"/>
<protein>
    <recommendedName>
        <fullName evidence="3">ATPase AAA-type core domain-containing protein</fullName>
    </recommendedName>
</protein>
<comment type="caution">
    <text evidence="1">The sequence shown here is derived from an EMBL/GenBank/DDBJ whole genome shotgun (WGS) entry which is preliminary data.</text>
</comment>
<dbReference type="EMBL" id="JAUIRO010000002">
    <property type="protein sequence ID" value="KAK0728905.1"/>
    <property type="molecule type" value="Genomic_DNA"/>
</dbReference>
<dbReference type="Proteomes" id="UP001172101">
    <property type="component" value="Unassembled WGS sequence"/>
</dbReference>
<dbReference type="InterPro" id="IPR027417">
    <property type="entry name" value="P-loop_NTPase"/>
</dbReference>
<reference evidence="1" key="1">
    <citation type="submission" date="2023-06" db="EMBL/GenBank/DDBJ databases">
        <title>Genome-scale phylogeny and comparative genomics of the fungal order Sordariales.</title>
        <authorList>
            <consortium name="Lawrence Berkeley National Laboratory"/>
            <person name="Hensen N."/>
            <person name="Bonometti L."/>
            <person name="Westerberg I."/>
            <person name="Brannstrom I.O."/>
            <person name="Guillou S."/>
            <person name="Cros-Aarteil S."/>
            <person name="Calhoun S."/>
            <person name="Haridas S."/>
            <person name="Kuo A."/>
            <person name="Mondo S."/>
            <person name="Pangilinan J."/>
            <person name="Riley R."/>
            <person name="LaButti K."/>
            <person name="Andreopoulos B."/>
            <person name="Lipzen A."/>
            <person name="Chen C."/>
            <person name="Yanf M."/>
            <person name="Daum C."/>
            <person name="Ng V."/>
            <person name="Clum A."/>
            <person name="Steindorff A."/>
            <person name="Ohm R."/>
            <person name="Martin F."/>
            <person name="Silar P."/>
            <person name="Natvig D."/>
            <person name="Lalanne C."/>
            <person name="Gautier V."/>
            <person name="Ament-velasquez S.L."/>
            <person name="Kruys A."/>
            <person name="Hutchinson M.I."/>
            <person name="Powell A.J."/>
            <person name="Barry K."/>
            <person name="Miller A.N."/>
            <person name="Grigoriev I.V."/>
            <person name="Debuchy R."/>
            <person name="Gladieux P."/>
            <person name="Thoren M.H."/>
            <person name="Johannesson H."/>
        </authorList>
    </citation>
    <scope>NUCLEOTIDE SEQUENCE</scope>
    <source>
        <strain evidence="1">SMH2392-1A</strain>
    </source>
</reference>
<dbReference type="SUPFAM" id="SSF52540">
    <property type="entry name" value="P-loop containing nucleoside triphosphate hydrolases"/>
    <property type="match status" value="1"/>
</dbReference>
<dbReference type="PANTHER" id="PTHR46411:SF3">
    <property type="entry name" value="AAA+ ATPASE DOMAIN-CONTAINING PROTEIN"/>
    <property type="match status" value="1"/>
</dbReference>
<name>A0AA40B736_9PEZI</name>
<feature type="non-terminal residue" evidence="1">
    <location>
        <position position="1"/>
    </location>
</feature>
<keyword evidence="2" id="KW-1185">Reference proteome</keyword>
<dbReference type="Gene3D" id="3.40.50.300">
    <property type="entry name" value="P-loop containing nucleotide triphosphate hydrolases"/>
    <property type="match status" value="1"/>
</dbReference>
<evidence type="ECO:0000313" key="2">
    <source>
        <dbReference type="Proteomes" id="UP001172101"/>
    </source>
</evidence>
<evidence type="ECO:0008006" key="3">
    <source>
        <dbReference type="Google" id="ProtNLM"/>
    </source>
</evidence>
<feature type="non-terminal residue" evidence="1">
    <location>
        <position position="159"/>
    </location>
</feature>
<evidence type="ECO:0000313" key="1">
    <source>
        <dbReference type="EMBL" id="KAK0728905.1"/>
    </source>
</evidence>
<dbReference type="GeneID" id="85319336"/>
<accession>A0AA40B736</accession>